<dbReference type="Gene3D" id="1.10.45.10">
    <property type="entry name" value="Vanillyl-alcohol Oxidase, Chain A, domain 4"/>
    <property type="match status" value="1"/>
</dbReference>
<sequence>MTASANTNASHAIAPTAAGPTALALATLQALRAELGHAAVLIGDEVPERNRNDNSSQLPVRPLAVVRPADAAGVSAALKACAAAGLKAVPQGGLTGLCGGARPEDGWVAISLERMSGVQEVDSASSTLTVWAGTPLEVVQRAADAAGLYFALDLGARGSCAIGGNLSTNAGGNRVIRYGMARELVLGLEVVLPDGTIITSLNKMLKNNAGFDLKQLFIGSEGTLGIITRIVLRLHGKPRCTMAALCAVDGYDSVLALLNAARSGLGPLLSAFEVMWPDYWQVVTERARVQAAVGQGHAQYVLVEAQGTDEAVDGPRFQAWLEALMERGLLKDAAVAQSLADVQGFWALRDACAEFFQVIGPHISYDVSLPIGRIADFARDCKAALLACDIAGRPAGAGIESIYYGHIGDSNLHLVAWSDGLSLADQPKAQMDATIYGLVQQYGGSVSAEHGIGTQKRKWLGHSRSEAEIALMRTLKSALDPQGLLNPGKVI</sequence>
<evidence type="ECO:0000259" key="6">
    <source>
        <dbReference type="PROSITE" id="PS51387"/>
    </source>
</evidence>
<dbReference type="Pfam" id="PF02913">
    <property type="entry name" value="FAD-oxidase_C"/>
    <property type="match status" value="1"/>
</dbReference>
<evidence type="ECO:0000256" key="3">
    <source>
        <dbReference type="ARBA" id="ARBA00022630"/>
    </source>
</evidence>
<organism evidence="7 8">
    <name type="scientific">Pseudaquabacterium inlustre</name>
    <dbReference type="NCBI Taxonomy" id="2984192"/>
    <lineage>
        <taxon>Bacteria</taxon>
        <taxon>Pseudomonadati</taxon>
        <taxon>Pseudomonadota</taxon>
        <taxon>Betaproteobacteria</taxon>
        <taxon>Burkholderiales</taxon>
        <taxon>Sphaerotilaceae</taxon>
        <taxon>Pseudaquabacterium</taxon>
    </lineage>
</organism>
<evidence type="ECO:0000256" key="4">
    <source>
        <dbReference type="ARBA" id="ARBA00022827"/>
    </source>
</evidence>
<dbReference type="SUPFAM" id="SSF55103">
    <property type="entry name" value="FAD-linked oxidases, C-terminal domain"/>
    <property type="match status" value="1"/>
</dbReference>
<dbReference type="Proteomes" id="UP001365405">
    <property type="component" value="Unassembled WGS sequence"/>
</dbReference>
<comment type="similarity">
    <text evidence="2">Belongs to the FAD-binding oxidoreductase/transferase type 4 family.</text>
</comment>
<accession>A0ABU9CQN6</accession>
<dbReference type="InterPro" id="IPR036318">
    <property type="entry name" value="FAD-bd_PCMH-like_sf"/>
</dbReference>
<dbReference type="Gene3D" id="3.30.43.10">
    <property type="entry name" value="Uridine Diphospho-n-acetylenolpyruvylglucosamine Reductase, domain 2"/>
    <property type="match status" value="1"/>
</dbReference>
<dbReference type="InterPro" id="IPR016164">
    <property type="entry name" value="FAD-linked_Oxase-like_C"/>
</dbReference>
<reference evidence="7 8" key="1">
    <citation type="submission" date="2024-04" db="EMBL/GenBank/DDBJ databases">
        <title>Novel species of the genus Ideonella isolated from streams.</title>
        <authorList>
            <person name="Lu H."/>
        </authorList>
    </citation>
    <scope>NUCLEOTIDE SEQUENCE [LARGE SCALE GENOMIC DNA]</scope>
    <source>
        <strain evidence="7 8">DXS22W</strain>
    </source>
</reference>
<dbReference type="InterPro" id="IPR016169">
    <property type="entry name" value="FAD-bd_PCMH_sub2"/>
</dbReference>
<evidence type="ECO:0000256" key="1">
    <source>
        <dbReference type="ARBA" id="ARBA00001974"/>
    </source>
</evidence>
<dbReference type="Gene3D" id="3.30.70.2190">
    <property type="match status" value="1"/>
</dbReference>
<dbReference type="InterPro" id="IPR051264">
    <property type="entry name" value="FAD-oxidored/transferase_4"/>
</dbReference>
<name>A0ABU9CQN6_9BURK</name>
<dbReference type="InterPro" id="IPR004113">
    <property type="entry name" value="FAD-bd_oxidored_4_C"/>
</dbReference>
<keyword evidence="4" id="KW-0274">FAD</keyword>
<evidence type="ECO:0000313" key="7">
    <source>
        <dbReference type="EMBL" id="MEK8052877.1"/>
    </source>
</evidence>
<evidence type="ECO:0000256" key="2">
    <source>
        <dbReference type="ARBA" id="ARBA00008000"/>
    </source>
</evidence>
<gene>
    <name evidence="7" type="ORF">AACH10_21680</name>
</gene>
<proteinExistence type="inferred from homology"/>
<comment type="cofactor">
    <cofactor evidence="1">
        <name>FAD</name>
        <dbReference type="ChEBI" id="CHEBI:57692"/>
    </cofactor>
</comment>
<evidence type="ECO:0000256" key="5">
    <source>
        <dbReference type="ARBA" id="ARBA00023002"/>
    </source>
</evidence>
<dbReference type="EMBL" id="JBBUTH010000010">
    <property type="protein sequence ID" value="MEK8052877.1"/>
    <property type="molecule type" value="Genomic_DNA"/>
</dbReference>
<dbReference type="InterPro" id="IPR016166">
    <property type="entry name" value="FAD-bd_PCMH"/>
</dbReference>
<dbReference type="RefSeq" id="WP_341412610.1">
    <property type="nucleotide sequence ID" value="NZ_JBBUTH010000010.1"/>
</dbReference>
<comment type="caution">
    <text evidence="7">The sequence shown here is derived from an EMBL/GenBank/DDBJ whole genome shotgun (WGS) entry which is preliminary data.</text>
</comment>
<dbReference type="PANTHER" id="PTHR43716:SF1">
    <property type="entry name" value="D-2-HYDROXYGLUTARATE DEHYDROGENASE, MITOCHONDRIAL"/>
    <property type="match status" value="1"/>
</dbReference>
<dbReference type="Gene3D" id="3.30.465.10">
    <property type="match status" value="1"/>
</dbReference>
<protein>
    <submittedName>
        <fullName evidence="7">FAD-binding oxidoreductase</fullName>
    </submittedName>
</protein>
<keyword evidence="3" id="KW-0285">Flavoprotein</keyword>
<dbReference type="InterPro" id="IPR016171">
    <property type="entry name" value="Vanillyl_alc_oxidase_C-sub2"/>
</dbReference>
<evidence type="ECO:0000313" key="8">
    <source>
        <dbReference type="Proteomes" id="UP001365405"/>
    </source>
</evidence>
<feature type="domain" description="FAD-binding PCMH-type" evidence="6">
    <location>
        <begin position="58"/>
        <end position="237"/>
    </location>
</feature>
<dbReference type="InterPro" id="IPR006094">
    <property type="entry name" value="Oxid_FAD_bind_N"/>
</dbReference>
<keyword evidence="5" id="KW-0560">Oxidoreductase</keyword>
<dbReference type="Gene3D" id="3.30.70.2740">
    <property type="match status" value="1"/>
</dbReference>
<keyword evidence="8" id="KW-1185">Reference proteome</keyword>
<dbReference type="SUPFAM" id="SSF56176">
    <property type="entry name" value="FAD-binding/transporter-associated domain-like"/>
    <property type="match status" value="1"/>
</dbReference>
<dbReference type="InterPro" id="IPR016167">
    <property type="entry name" value="FAD-bd_PCMH_sub1"/>
</dbReference>
<dbReference type="PANTHER" id="PTHR43716">
    <property type="entry name" value="D-2-HYDROXYGLUTARATE DEHYDROGENASE, MITOCHONDRIAL"/>
    <property type="match status" value="1"/>
</dbReference>
<dbReference type="PROSITE" id="PS51387">
    <property type="entry name" value="FAD_PCMH"/>
    <property type="match status" value="1"/>
</dbReference>
<dbReference type="Pfam" id="PF01565">
    <property type="entry name" value="FAD_binding_4"/>
    <property type="match status" value="1"/>
</dbReference>